<dbReference type="RefSeq" id="WP_145850752.1">
    <property type="nucleotide sequence ID" value="NZ_RPFW01000001.1"/>
</dbReference>
<evidence type="ECO:0000313" key="1">
    <source>
        <dbReference type="EMBL" id="TVZ05999.1"/>
    </source>
</evidence>
<gene>
    <name evidence="1" type="ORF">EAS64_00545</name>
</gene>
<proteinExistence type="predicted"/>
<dbReference type="Proteomes" id="UP000460272">
    <property type="component" value="Unassembled WGS sequence"/>
</dbReference>
<protein>
    <submittedName>
        <fullName evidence="1">Uncharacterized protein</fullName>
    </submittedName>
</protein>
<evidence type="ECO:0000313" key="2">
    <source>
        <dbReference type="Proteomes" id="UP000460272"/>
    </source>
</evidence>
<accession>A0A6P2C3L3</accession>
<reference evidence="1 2" key="1">
    <citation type="submission" date="2018-11" db="EMBL/GenBank/DDBJ databases">
        <title>Trebonia kvetii gen.nov., sp.nov., a novel acidophilic actinobacterium, and proposal of the new actinobacterial family Treboniaceae fam. nov.</title>
        <authorList>
            <person name="Rapoport D."/>
            <person name="Sagova-Mareckova M."/>
            <person name="Sedlacek I."/>
            <person name="Provaznik J."/>
            <person name="Kralova S."/>
            <person name="Pavlinic D."/>
            <person name="Benes V."/>
            <person name="Kopecky J."/>
        </authorList>
    </citation>
    <scope>NUCLEOTIDE SEQUENCE [LARGE SCALE GENOMIC DNA]</scope>
    <source>
        <strain evidence="1 2">15Tr583</strain>
    </source>
</reference>
<keyword evidence="2" id="KW-1185">Reference proteome</keyword>
<comment type="caution">
    <text evidence="1">The sequence shown here is derived from an EMBL/GenBank/DDBJ whole genome shotgun (WGS) entry which is preliminary data.</text>
</comment>
<organism evidence="1 2">
    <name type="scientific">Trebonia kvetii</name>
    <dbReference type="NCBI Taxonomy" id="2480626"/>
    <lineage>
        <taxon>Bacteria</taxon>
        <taxon>Bacillati</taxon>
        <taxon>Actinomycetota</taxon>
        <taxon>Actinomycetes</taxon>
        <taxon>Streptosporangiales</taxon>
        <taxon>Treboniaceae</taxon>
        <taxon>Trebonia</taxon>
    </lineage>
</organism>
<name>A0A6P2C3L3_9ACTN</name>
<sequence>MAIDLGTNGTPPNTTFTIAKSAHPAALPKAGATISSIEFGFRGPAKLHDGELVKWANAGFLVHMIVGAEAPNLATAKKIAADLKAGKDNAAQALATGFYSWDNALSHGQAFESVISQKAGFWVLACFMDTQDGREHTTLGMEKVIQIVR</sequence>
<dbReference type="EMBL" id="RPFW01000001">
    <property type="protein sequence ID" value="TVZ05999.1"/>
    <property type="molecule type" value="Genomic_DNA"/>
</dbReference>
<dbReference type="AlphaFoldDB" id="A0A6P2C3L3"/>